<dbReference type="CDD" id="cd06571">
    <property type="entry name" value="Bac_DnaA_C"/>
    <property type="match status" value="1"/>
</dbReference>
<comment type="subcellular location">
    <subcellularLocation>
        <location evidence="8">Cytoplasm</location>
    </subcellularLocation>
</comment>
<dbReference type="KEGG" id="cbac:JI75_00010"/>
<dbReference type="GO" id="GO:0008289">
    <property type="term" value="F:lipid binding"/>
    <property type="evidence" value="ECO:0007669"/>
    <property type="project" value="UniProtKB-KW"/>
</dbReference>
<dbReference type="AlphaFoldDB" id="A0A0A8B3C1"/>
<dbReference type="Pfam" id="PF11638">
    <property type="entry name" value="DnaA_N"/>
    <property type="match status" value="1"/>
</dbReference>
<sequence length="543" mass="60274">MDGEQLICEWGRICAKVVSYSGVDTAQVNAFFSRLQPQAMSEGFLMLTADNEFIRNWVETHYVGLVKQALVDLNGIEYAVLIEVDPSQSNPAGNMAAMPQMASAPADADPSEEGASANQAPQTARAECEPPVQSGSGAAASLNPAVMSALEAARERAMRSAAAQMSAERVETVAVPAPVEQTAPSAVVEKPRRSSAFTFENYVIGDSNRVAYSMAVSVAENPGGTRMNPLFIYGQSGLGKTHLIRAIENYIEANMPHLECVYVDAASFVNQYIDAGAEHDRNKQSYRNFQNKYEQADVMLLDDVQQLQGKKQTLDLFFQIMNNRIEKGYQVILSADRAPSNIDMDQRYISRFNSGGTFDIQPPEVETKLSIIRNFMRDYEDMNPESTASLSDEVQNYIAENSSSNIRELKSAVTKVLASIEAFENDVIGIADVRRLLEDHFSGGAMKKTTIEDIQKACEEYYRVSHADLVGPKRQRDISYARKMCMYLSREMLDIPFAQVGLAFGDRDHATVMYAVNDVESRFTKERAVQEEVETIKKIIRNI</sequence>
<dbReference type="STRING" id="1531429.JI75_00010"/>
<dbReference type="InterPro" id="IPR013317">
    <property type="entry name" value="DnaA_dom"/>
</dbReference>
<dbReference type="GO" id="GO:0005886">
    <property type="term" value="C:plasma membrane"/>
    <property type="evidence" value="ECO:0007669"/>
    <property type="project" value="TreeGrafter"/>
</dbReference>
<comment type="caution">
    <text evidence="8">Lacks conserved residue(s) required for the propagation of feature annotation.</text>
</comment>
<feature type="binding site" evidence="8">
    <location>
        <position position="239"/>
    </location>
    <ligand>
        <name>ATP</name>
        <dbReference type="ChEBI" id="CHEBI:30616"/>
    </ligand>
</feature>
<gene>
    <name evidence="8" type="primary">dnaA</name>
    <name evidence="15" type="ORF">JI75_00010</name>
</gene>
<evidence type="ECO:0000259" key="13">
    <source>
        <dbReference type="SMART" id="SM00382"/>
    </source>
</evidence>
<dbReference type="GO" id="GO:0006275">
    <property type="term" value="P:regulation of DNA replication"/>
    <property type="evidence" value="ECO:0007669"/>
    <property type="project" value="UniProtKB-UniRule"/>
</dbReference>
<dbReference type="GO" id="GO:0003688">
    <property type="term" value="F:DNA replication origin binding"/>
    <property type="evidence" value="ECO:0007669"/>
    <property type="project" value="UniProtKB-UniRule"/>
</dbReference>
<evidence type="ECO:0000256" key="12">
    <source>
        <dbReference type="SAM" id="MobiDB-lite"/>
    </source>
</evidence>
<keyword evidence="3 8" id="KW-0235">DNA replication</keyword>
<comment type="domain">
    <text evidence="8">Domain I is involved in oligomerization and binding regulators, domain II is flexibile and of varying length in different bacteria, domain III forms the AAA+ region, while domain IV binds dsDNA.</text>
</comment>
<feature type="region of interest" description="Disordered" evidence="12">
    <location>
        <begin position="91"/>
        <end position="140"/>
    </location>
</feature>
<dbReference type="GO" id="GO:0005524">
    <property type="term" value="F:ATP binding"/>
    <property type="evidence" value="ECO:0007669"/>
    <property type="project" value="UniProtKB-UniRule"/>
</dbReference>
<keyword evidence="4 8" id="KW-0547">Nucleotide-binding</keyword>
<dbReference type="PRINTS" id="PR00051">
    <property type="entry name" value="DNAA"/>
</dbReference>
<comment type="function">
    <text evidence="8 10">Plays an essential role in the initiation and regulation of chromosomal replication. ATP-DnaA binds to the origin of replication (oriC) to initiate formation of the DNA replication initiation complex once per cell cycle. Binds the DnaA box (a 9 base pair repeat at the origin) and separates the double-stranded (ds)DNA. Forms a right-handed helical filament on oriC DNA; dsDNA binds to the exterior of the filament while single-stranded (ss)DNA is stabiized in the filament's interior. The ATP-DnaA-oriC complex binds and stabilizes one strand of the AT-rich DNA unwinding element (DUE), permitting loading of DNA polymerase. After initiation quickly degrades to an ADP-DnaA complex that is not apt for DNA replication. Binds acidic phospholipids.</text>
</comment>
<evidence type="ECO:0000259" key="14">
    <source>
        <dbReference type="SMART" id="SM00760"/>
    </source>
</evidence>
<feature type="compositionally biased region" description="Low complexity" evidence="12">
    <location>
        <begin position="95"/>
        <end position="108"/>
    </location>
</feature>
<keyword evidence="16" id="KW-1185">Reference proteome</keyword>
<dbReference type="Proteomes" id="UP000031121">
    <property type="component" value="Chromosome"/>
</dbReference>
<evidence type="ECO:0000256" key="3">
    <source>
        <dbReference type="ARBA" id="ARBA00022705"/>
    </source>
</evidence>
<dbReference type="PANTHER" id="PTHR30050:SF2">
    <property type="entry name" value="CHROMOSOMAL REPLICATION INITIATOR PROTEIN DNAA"/>
    <property type="match status" value="1"/>
</dbReference>
<feature type="region of interest" description="Domain IV, binds dsDNA" evidence="8">
    <location>
        <begin position="421"/>
        <end position="543"/>
    </location>
</feature>
<dbReference type="NCBIfam" id="TIGR00362">
    <property type="entry name" value="DnaA"/>
    <property type="match status" value="1"/>
</dbReference>
<reference evidence="16" key="1">
    <citation type="submission" date="2014-08" db="EMBL/GenBank/DDBJ databases">
        <title>Coriobacteriaceae sp. complete genome.</title>
        <authorList>
            <person name="Looft T."/>
            <person name="Bayles D.O."/>
            <person name="Stanton T.B."/>
        </authorList>
    </citation>
    <scope>NUCLEOTIDE SEQUENCE [LARGE SCALE GENOMIC DNA]</scope>
    <source>
        <strain evidence="16">68-1-3</strain>
    </source>
</reference>
<dbReference type="CDD" id="cd00009">
    <property type="entry name" value="AAA"/>
    <property type="match status" value="1"/>
</dbReference>
<dbReference type="EMBL" id="CP009302">
    <property type="protein sequence ID" value="AJC11333.1"/>
    <property type="molecule type" value="Genomic_DNA"/>
</dbReference>
<dbReference type="Pfam" id="PF08299">
    <property type="entry name" value="Bac_DnaA_C"/>
    <property type="match status" value="1"/>
</dbReference>
<dbReference type="Gene3D" id="3.30.300.180">
    <property type="match status" value="1"/>
</dbReference>
<dbReference type="InterPro" id="IPR013159">
    <property type="entry name" value="DnaA_C"/>
</dbReference>
<dbReference type="InterPro" id="IPR010921">
    <property type="entry name" value="Trp_repressor/repl_initiator"/>
</dbReference>
<feature type="binding site" evidence="8">
    <location>
        <position position="240"/>
    </location>
    <ligand>
        <name>ATP</name>
        <dbReference type="ChEBI" id="CHEBI:30616"/>
    </ligand>
</feature>
<dbReference type="SMART" id="SM00760">
    <property type="entry name" value="Bac_DnaA_C"/>
    <property type="match status" value="1"/>
</dbReference>
<evidence type="ECO:0000256" key="6">
    <source>
        <dbReference type="ARBA" id="ARBA00023121"/>
    </source>
</evidence>
<dbReference type="Gene3D" id="1.10.1750.10">
    <property type="match status" value="1"/>
</dbReference>
<feature type="binding site" evidence="8">
    <location>
        <position position="241"/>
    </location>
    <ligand>
        <name>ATP</name>
        <dbReference type="ChEBI" id="CHEBI:30616"/>
    </ligand>
</feature>
<evidence type="ECO:0000256" key="8">
    <source>
        <dbReference type="HAMAP-Rule" id="MF_00377"/>
    </source>
</evidence>
<dbReference type="SUPFAM" id="SSF52540">
    <property type="entry name" value="P-loop containing nucleoside triphosphate hydrolases"/>
    <property type="match status" value="1"/>
</dbReference>
<comment type="similarity">
    <text evidence="1 8 11">Belongs to the DnaA family.</text>
</comment>
<dbReference type="Gene3D" id="3.40.50.300">
    <property type="entry name" value="P-loop containing nucleotide triphosphate hydrolases"/>
    <property type="match status" value="1"/>
</dbReference>
<evidence type="ECO:0000256" key="9">
    <source>
        <dbReference type="NCBIfam" id="TIGR00362"/>
    </source>
</evidence>
<evidence type="ECO:0000256" key="10">
    <source>
        <dbReference type="RuleBase" id="RU000577"/>
    </source>
</evidence>
<dbReference type="SMART" id="SM00382">
    <property type="entry name" value="AAA"/>
    <property type="match status" value="1"/>
</dbReference>
<evidence type="ECO:0000256" key="2">
    <source>
        <dbReference type="ARBA" id="ARBA00022490"/>
    </source>
</evidence>
<organism evidence="15 16">
    <name type="scientific">Berryella intestinalis</name>
    <dbReference type="NCBI Taxonomy" id="1531429"/>
    <lineage>
        <taxon>Bacteria</taxon>
        <taxon>Bacillati</taxon>
        <taxon>Actinomycetota</taxon>
        <taxon>Coriobacteriia</taxon>
        <taxon>Eggerthellales</taxon>
        <taxon>Eggerthellaceae</taxon>
        <taxon>Berryella</taxon>
    </lineage>
</organism>
<keyword evidence="6 8" id="KW-0446">Lipid-binding</keyword>
<evidence type="ECO:0000313" key="15">
    <source>
        <dbReference type="EMBL" id="AJC11333.1"/>
    </source>
</evidence>
<dbReference type="GO" id="GO:0006270">
    <property type="term" value="P:DNA replication initiation"/>
    <property type="evidence" value="ECO:0007669"/>
    <property type="project" value="UniProtKB-UniRule"/>
</dbReference>
<dbReference type="PANTHER" id="PTHR30050">
    <property type="entry name" value="CHROMOSOMAL REPLICATION INITIATOR PROTEIN DNAA"/>
    <property type="match status" value="1"/>
</dbReference>
<dbReference type="Pfam" id="PF00308">
    <property type="entry name" value="Bac_DnaA"/>
    <property type="match status" value="1"/>
</dbReference>
<dbReference type="Gene3D" id="1.10.8.60">
    <property type="match status" value="1"/>
</dbReference>
<evidence type="ECO:0000256" key="11">
    <source>
        <dbReference type="RuleBase" id="RU004227"/>
    </source>
</evidence>
<feature type="domain" description="AAA+ ATPase" evidence="13">
    <location>
        <begin position="226"/>
        <end position="350"/>
    </location>
</feature>
<dbReference type="InterPro" id="IPR020591">
    <property type="entry name" value="Chromosome_initiator_DnaA-like"/>
</dbReference>
<feature type="region of interest" description="Domain I, interacts with DnaA modulators" evidence="8">
    <location>
        <begin position="1"/>
        <end position="126"/>
    </location>
</feature>
<keyword evidence="5 8" id="KW-0067">ATP-binding</keyword>
<dbReference type="HAMAP" id="MF_00377">
    <property type="entry name" value="DnaA_bact"/>
    <property type="match status" value="1"/>
</dbReference>
<dbReference type="InterPro" id="IPR027417">
    <property type="entry name" value="P-loop_NTPase"/>
</dbReference>
<dbReference type="InterPro" id="IPR003593">
    <property type="entry name" value="AAA+_ATPase"/>
</dbReference>
<comment type="subunit">
    <text evidence="8">Oligomerizes as a right-handed, spiral filament on DNA at oriC.</text>
</comment>
<keyword evidence="2 8" id="KW-0963">Cytoplasm</keyword>
<evidence type="ECO:0000313" key="16">
    <source>
        <dbReference type="Proteomes" id="UP000031121"/>
    </source>
</evidence>
<protein>
    <recommendedName>
        <fullName evidence="8 9">Chromosomal replication initiator protein DnaA</fullName>
    </recommendedName>
</protein>
<dbReference type="InterPro" id="IPR038454">
    <property type="entry name" value="DnaA_N_sf"/>
</dbReference>
<feature type="binding site" evidence="8">
    <location>
        <position position="237"/>
    </location>
    <ligand>
        <name>ATP</name>
        <dbReference type="ChEBI" id="CHEBI:30616"/>
    </ligand>
</feature>
<evidence type="ECO:0000256" key="5">
    <source>
        <dbReference type="ARBA" id="ARBA00022840"/>
    </source>
</evidence>
<name>A0A0A8B3C1_9ACTN</name>
<dbReference type="InterPro" id="IPR001957">
    <property type="entry name" value="Chromosome_initiator_DnaA"/>
</dbReference>
<dbReference type="SUPFAM" id="SSF48295">
    <property type="entry name" value="TrpR-like"/>
    <property type="match status" value="1"/>
</dbReference>
<dbReference type="InterPro" id="IPR024633">
    <property type="entry name" value="DnaA_N_dom"/>
</dbReference>
<dbReference type="RefSeq" id="WP_039687816.1">
    <property type="nucleotide sequence ID" value="NZ_CP009302.1"/>
</dbReference>
<dbReference type="GO" id="GO:0005737">
    <property type="term" value="C:cytoplasm"/>
    <property type="evidence" value="ECO:0007669"/>
    <property type="project" value="UniProtKB-SubCell"/>
</dbReference>
<evidence type="ECO:0000256" key="1">
    <source>
        <dbReference type="ARBA" id="ARBA00006583"/>
    </source>
</evidence>
<evidence type="ECO:0000256" key="7">
    <source>
        <dbReference type="ARBA" id="ARBA00023125"/>
    </source>
</evidence>
<dbReference type="HOGENOM" id="CLU_026910_3_1_11"/>
<dbReference type="OrthoDB" id="9807019at2"/>
<proteinExistence type="inferred from homology"/>
<reference evidence="15 16" key="2">
    <citation type="journal article" date="2015" name="Genome Announc.">
        <title>Complete Genome Sequence of Coriobacteriaceae Strain 68-1-3, a Novel Mucus-Degrading Isolate from the Swine Intestinal Tract.</title>
        <authorList>
            <person name="Looft T."/>
            <person name="Bayles D.O."/>
            <person name="Alt D.P."/>
            <person name="Stanton T.B."/>
        </authorList>
    </citation>
    <scope>NUCLEOTIDE SEQUENCE [LARGE SCALE GENOMIC DNA]</scope>
    <source>
        <strain evidence="15 16">68-1-3</strain>
    </source>
</reference>
<evidence type="ECO:0000256" key="4">
    <source>
        <dbReference type="ARBA" id="ARBA00022741"/>
    </source>
</evidence>
<keyword evidence="7 8" id="KW-0238">DNA-binding</keyword>
<feature type="domain" description="Chromosomal replication initiator DnaA C-terminal" evidence="14">
    <location>
        <begin position="450"/>
        <end position="519"/>
    </location>
</feature>
<accession>A0A0A8B3C1</accession>